<dbReference type="Proteomes" id="UP000078599">
    <property type="component" value="Unassembled WGS sequence"/>
</dbReference>
<dbReference type="Pfam" id="PF00990">
    <property type="entry name" value="GGDEF"/>
    <property type="match status" value="1"/>
</dbReference>
<organism evidence="4 5">
    <name type="scientific">Thiomonas arsenitoxydans (strain DSM 22701 / CIP 110005 / 3As)</name>
    <dbReference type="NCBI Taxonomy" id="426114"/>
    <lineage>
        <taxon>Bacteria</taxon>
        <taxon>Pseudomonadati</taxon>
        <taxon>Pseudomonadota</taxon>
        <taxon>Betaproteobacteria</taxon>
        <taxon>Burkholderiales</taxon>
        <taxon>Thiomonas</taxon>
    </lineage>
</organism>
<sequence length="463" mass="51221">MSPPDHALCAVLTCFLIPIAEWNPSCTPQAIQTGLRIRRLKFVMADPDQAGRPSAEWIDQLPACVAMLVGDTVRYANPAALRLLRARQPSDVIGHEVDVFIHPLDLHRALARLRHAEGGGINPVTEIRAYSCDGQPLMLAMSSAIVVVDDERAVLASFLDMTERAAMEQRLRQTDEDFQRMMNTMQDVFYRTDAQGITRYVCPAVKNVLGYTAEEIIGLPAAAFYPDLSERDALVAEIRKYGAVHDFPGRMRRKDGVIIDISISTQALRDEQGQYAGVEGIWRDISERKALERRLKHLATFDSLTGIHNRSSILGILERLLQRRPPLSVLLLDLDYFKRINDGFGHAAGDRVLCRFVQIIEGEKRSRDFFGRLGGEEFLLILDGADEAEAGQIAERLRAAVSAEAIALAEGEAVALTISFGMTQSRSGDTRTADVLVRADRALYRAKQMGRNCVCGESSQGGA</sequence>
<dbReference type="NCBIfam" id="TIGR00254">
    <property type="entry name" value="GGDEF"/>
    <property type="match status" value="1"/>
</dbReference>
<dbReference type="SMART" id="SM00091">
    <property type="entry name" value="PAS"/>
    <property type="match status" value="2"/>
</dbReference>
<dbReference type="SUPFAM" id="SSF55785">
    <property type="entry name" value="PYP-like sensor domain (PAS domain)"/>
    <property type="match status" value="2"/>
</dbReference>
<dbReference type="InterPro" id="IPR035965">
    <property type="entry name" value="PAS-like_dom_sf"/>
</dbReference>
<dbReference type="PROSITE" id="PS50113">
    <property type="entry name" value="PAC"/>
    <property type="match status" value="1"/>
</dbReference>
<dbReference type="PANTHER" id="PTHR46663:SF4">
    <property type="entry name" value="DIGUANYLATE CYCLASE DGCT-RELATED"/>
    <property type="match status" value="1"/>
</dbReference>
<evidence type="ECO:0000313" key="5">
    <source>
        <dbReference type="Proteomes" id="UP000078599"/>
    </source>
</evidence>
<dbReference type="InterPro" id="IPR052163">
    <property type="entry name" value="DGC-Regulatory_Protein"/>
</dbReference>
<feature type="domain" description="PAC" evidence="2">
    <location>
        <begin position="245"/>
        <end position="297"/>
    </location>
</feature>
<dbReference type="InterPro" id="IPR043128">
    <property type="entry name" value="Rev_trsase/Diguanyl_cyclase"/>
</dbReference>
<dbReference type="PANTHER" id="PTHR46663">
    <property type="entry name" value="DIGUANYLATE CYCLASE DGCT-RELATED"/>
    <property type="match status" value="1"/>
</dbReference>
<dbReference type="CDD" id="cd01949">
    <property type="entry name" value="GGDEF"/>
    <property type="match status" value="1"/>
</dbReference>
<evidence type="ECO:0000313" key="4">
    <source>
        <dbReference type="EMBL" id="CQR37500.1"/>
    </source>
</evidence>
<gene>
    <name evidence="4" type="ORF">THICB1_70184</name>
</gene>
<evidence type="ECO:0000259" key="3">
    <source>
        <dbReference type="PROSITE" id="PS50887"/>
    </source>
</evidence>
<dbReference type="NCBIfam" id="TIGR00229">
    <property type="entry name" value="sensory_box"/>
    <property type="match status" value="2"/>
</dbReference>
<dbReference type="SMART" id="SM00267">
    <property type="entry name" value="GGDEF"/>
    <property type="match status" value="1"/>
</dbReference>
<reference evidence="4 5" key="1">
    <citation type="submission" date="2015-03" db="EMBL/GenBank/DDBJ databases">
        <authorList>
            <person name="Regsiter A."/>
            <person name="william w."/>
        </authorList>
    </citation>
    <scope>NUCLEOTIDE SEQUENCE [LARGE SCALE GENOMIC DNA]</scope>
    <source>
        <strain evidence="4 5">CB1</strain>
    </source>
</reference>
<dbReference type="Pfam" id="PF13426">
    <property type="entry name" value="PAS_9"/>
    <property type="match status" value="2"/>
</dbReference>
<protein>
    <recommendedName>
        <fullName evidence="6">Diguanylate cyclase</fullName>
    </recommendedName>
</protein>
<name>A0ABM9T9J5_THIA3</name>
<dbReference type="InterPro" id="IPR001610">
    <property type="entry name" value="PAC"/>
</dbReference>
<feature type="domain" description="GGDEF" evidence="3">
    <location>
        <begin position="325"/>
        <end position="459"/>
    </location>
</feature>
<comment type="caution">
    <text evidence="4">The sequence shown here is derived from an EMBL/GenBank/DDBJ whole genome shotgun (WGS) entry which is preliminary data.</text>
</comment>
<dbReference type="CDD" id="cd00130">
    <property type="entry name" value="PAS"/>
    <property type="match status" value="2"/>
</dbReference>
<feature type="domain" description="PAS" evidence="1">
    <location>
        <begin position="174"/>
        <end position="218"/>
    </location>
</feature>
<dbReference type="PROSITE" id="PS50112">
    <property type="entry name" value="PAS"/>
    <property type="match status" value="1"/>
</dbReference>
<dbReference type="SUPFAM" id="SSF55073">
    <property type="entry name" value="Nucleotide cyclase"/>
    <property type="match status" value="1"/>
</dbReference>
<dbReference type="PROSITE" id="PS50887">
    <property type="entry name" value="GGDEF"/>
    <property type="match status" value="1"/>
</dbReference>
<dbReference type="EMBL" id="CTRI01000029">
    <property type="protein sequence ID" value="CQR37500.1"/>
    <property type="molecule type" value="Genomic_DNA"/>
</dbReference>
<dbReference type="SMART" id="SM00086">
    <property type="entry name" value="PAC"/>
    <property type="match status" value="2"/>
</dbReference>
<accession>A0ABM9T9J5</accession>
<dbReference type="Gene3D" id="3.30.450.20">
    <property type="entry name" value="PAS domain"/>
    <property type="match status" value="2"/>
</dbReference>
<evidence type="ECO:0000259" key="2">
    <source>
        <dbReference type="PROSITE" id="PS50113"/>
    </source>
</evidence>
<evidence type="ECO:0008006" key="6">
    <source>
        <dbReference type="Google" id="ProtNLM"/>
    </source>
</evidence>
<dbReference type="InterPro" id="IPR000160">
    <property type="entry name" value="GGDEF_dom"/>
</dbReference>
<dbReference type="InterPro" id="IPR029787">
    <property type="entry name" value="Nucleotide_cyclase"/>
</dbReference>
<proteinExistence type="predicted"/>
<dbReference type="InterPro" id="IPR000700">
    <property type="entry name" value="PAS-assoc_C"/>
</dbReference>
<keyword evidence="5" id="KW-1185">Reference proteome</keyword>
<dbReference type="Gene3D" id="3.30.70.270">
    <property type="match status" value="1"/>
</dbReference>
<evidence type="ECO:0000259" key="1">
    <source>
        <dbReference type="PROSITE" id="PS50112"/>
    </source>
</evidence>
<dbReference type="InterPro" id="IPR000014">
    <property type="entry name" value="PAS"/>
</dbReference>